<dbReference type="EMBL" id="JADGKB010000014">
    <property type="protein sequence ID" value="KAJ3260017.1"/>
    <property type="molecule type" value="Genomic_DNA"/>
</dbReference>
<dbReference type="Pfam" id="PF08737">
    <property type="entry name" value="Rgp1"/>
    <property type="match status" value="2"/>
</dbReference>
<name>A0AAD5UN97_9FUNG</name>
<dbReference type="PANTHER" id="PTHR12507">
    <property type="entry name" value="REDUCED GROWTH PHENOTYPE 1 RGP1, YEAST -RELATED"/>
    <property type="match status" value="1"/>
</dbReference>
<comment type="caution">
    <text evidence="2">The sequence shown here is derived from an EMBL/GenBank/DDBJ whole genome shotgun (WGS) entry which is preliminary data.</text>
</comment>
<proteinExistence type="predicted"/>
<dbReference type="InterPro" id="IPR014848">
    <property type="entry name" value="Rgp1"/>
</dbReference>
<reference evidence="2" key="1">
    <citation type="submission" date="2020-05" db="EMBL/GenBank/DDBJ databases">
        <title>Phylogenomic resolution of chytrid fungi.</title>
        <authorList>
            <person name="Stajich J.E."/>
            <person name="Amses K."/>
            <person name="Simmons R."/>
            <person name="Seto K."/>
            <person name="Myers J."/>
            <person name="Bonds A."/>
            <person name="Quandt C.A."/>
            <person name="Barry K."/>
            <person name="Liu P."/>
            <person name="Grigoriev I."/>
            <person name="Longcore J.E."/>
            <person name="James T.Y."/>
        </authorList>
    </citation>
    <scope>NUCLEOTIDE SEQUENCE</scope>
    <source>
        <strain evidence="2">PLAUS21</strain>
    </source>
</reference>
<organism evidence="2 3">
    <name type="scientific">Boothiomyces macroporosus</name>
    <dbReference type="NCBI Taxonomy" id="261099"/>
    <lineage>
        <taxon>Eukaryota</taxon>
        <taxon>Fungi</taxon>
        <taxon>Fungi incertae sedis</taxon>
        <taxon>Chytridiomycota</taxon>
        <taxon>Chytridiomycota incertae sedis</taxon>
        <taxon>Chytridiomycetes</taxon>
        <taxon>Rhizophydiales</taxon>
        <taxon>Terramycetaceae</taxon>
        <taxon>Boothiomyces</taxon>
    </lineage>
</organism>
<dbReference type="AlphaFoldDB" id="A0AAD5UN97"/>
<evidence type="ECO:0000313" key="3">
    <source>
        <dbReference type="Proteomes" id="UP001210925"/>
    </source>
</evidence>
<evidence type="ECO:0000256" key="1">
    <source>
        <dbReference type="SAM" id="MobiDB-lite"/>
    </source>
</evidence>
<evidence type="ECO:0008006" key="4">
    <source>
        <dbReference type="Google" id="ProtNLM"/>
    </source>
</evidence>
<feature type="region of interest" description="Disordered" evidence="1">
    <location>
        <begin position="336"/>
        <end position="373"/>
    </location>
</feature>
<sequence length="566" mass="63090">MFSCTITFTNQKIAEPEPEIVQEPSQPKLRSTLSIDTLRSFAGSLVESFTGSSQQEPLSADTLKPRVFDHLTRTKSMSGELQPVVEVLGKKIESIPEEAEVPPRYPSRLDSKTNGDPLEASFQLLPEEGGKLELEKVREKSVNKRQSTIFSGQKEVEQPAVFNKNPRGELKKETIAWAFAQFTVDPNYIKESTLELLKSKIMYKTPGTTSANSYGGGTLSTNEKHLSRTGIRTFNKVQNGLPLYNTPPTILFCDQEIPVGESRSYTYEIQLPSVLPPSHRGKLIRFTYKLIIGIQKSAVSRVTQVVTIPFRFFNRTNNDGSRPVFEILNPVISNKDESRVQSTTSPGLPSPVTLKPPSPALKTALSPNTSGAEMETSTIDNILGLLQMSGKVSYDISKNNEHVCQLILPRLGYRLGESLTCLLNFSQSSLPCFHVSVFLETQETADPAFANKPKNQIQNHTRICYGEFHQTTLNSRRVVVSLNIPSKCTPDFQTSAVSLQWSVRFEFITGAGKRIQNTSNIVDGYVHSRAIPRVDVEPFDCVVPLKVYGALKTTKQRRKVLEFEIN</sequence>
<evidence type="ECO:0000313" key="2">
    <source>
        <dbReference type="EMBL" id="KAJ3260017.1"/>
    </source>
</evidence>
<accession>A0AAD5UN97</accession>
<keyword evidence="3" id="KW-1185">Reference proteome</keyword>
<dbReference type="Proteomes" id="UP001210925">
    <property type="component" value="Unassembled WGS sequence"/>
</dbReference>
<gene>
    <name evidence="2" type="ORF">HK103_001527</name>
</gene>
<protein>
    <recommendedName>
        <fullName evidence="4">Rgp1</fullName>
    </recommendedName>
</protein>